<reference evidence="2" key="1">
    <citation type="submission" date="2016-09" db="EMBL/GenBank/DDBJ databases">
        <title>Complete Genome Sequence of Brevibacterium linens SMQ-1335.</title>
        <authorList>
            <person name="de Melo A.G."/>
            <person name="Labrie S.J."/>
            <person name="Dumaresq J."/>
            <person name="Roberts R.J."/>
            <person name="Tremblay D.M."/>
            <person name="Moineau S."/>
        </authorList>
    </citation>
    <scope>NUCLEOTIDE SEQUENCE [LARGE SCALE GENOMIC DNA]</scope>
    <source>
        <strain evidence="2">SMQ-1335</strain>
    </source>
</reference>
<evidence type="ECO:0000313" key="1">
    <source>
        <dbReference type="EMBL" id="AOP52760.1"/>
    </source>
</evidence>
<protein>
    <submittedName>
        <fullName evidence="1">Uncharacterized protein</fullName>
    </submittedName>
</protein>
<dbReference type="EMBL" id="CP017150">
    <property type="protein sequence ID" value="AOP52760.1"/>
    <property type="molecule type" value="Genomic_DNA"/>
</dbReference>
<gene>
    <name evidence="1" type="ORF">BLSMQ_1048</name>
</gene>
<organism evidence="1 2">
    <name type="scientific">Brevibacterium aurantiacum</name>
    <dbReference type="NCBI Taxonomy" id="273384"/>
    <lineage>
        <taxon>Bacteria</taxon>
        <taxon>Bacillati</taxon>
        <taxon>Actinomycetota</taxon>
        <taxon>Actinomycetes</taxon>
        <taxon>Micrococcales</taxon>
        <taxon>Brevibacteriaceae</taxon>
        <taxon>Brevibacterium</taxon>
    </lineage>
</organism>
<accession>A0A1D7W197</accession>
<dbReference type="Proteomes" id="UP000094793">
    <property type="component" value="Chromosome"/>
</dbReference>
<evidence type="ECO:0000313" key="2">
    <source>
        <dbReference type="Proteomes" id="UP000094793"/>
    </source>
</evidence>
<dbReference type="AlphaFoldDB" id="A0A1D7W197"/>
<dbReference type="PATRIC" id="fig|1703.10.peg.1074"/>
<dbReference type="RefSeq" id="WP_069599692.1">
    <property type="nucleotide sequence ID" value="NZ_CP017150.1"/>
</dbReference>
<dbReference type="KEGG" id="blin:BLSMQ_1048"/>
<dbReference type="OrthoDB" id="10010426at2"/>
<name>A0A1D7W197_BREAU</name>
<sequence length="230" mass="25773">MNNNEQFFRVARLHADLMAVDRELQKIGRVSNEQAAIRAIALHLPIDDADAKALDAADEKLAEDRAELLRRRRGLVDRLWPDFLDLADSEVERLDAKCGAGDWNDLPARCFDTLETVTLSFAQRLEDMVATWNHVGSVLTEFSQGLPVNDSTQTTPLGDSPITRLGPREQGSYAGVVIRGRSIALVSRHETLEWFLSELESELTVMMQKARTRLLAGDDDPTEVEMEAAW</sequence>
<proteinExistence type="predicted"/>